<dbReference type="SUPFAM" id="SSF53383">
    <property type="entry name" value="PLP-dependent transferases"/>
    <property type="match status" value="1"/>
</dbReference>
<dbReference type="AlphaFoldDB" id="A0A2T1GIC7"/>
<evidence type="ECO:0000256" key="4">
    <source>
        <dbReference type="ARBA" id="ARBA00022898"/>
    </source>
</evidence>
<dbReference type="InterPro" id="IPR015422">
    <property type="entry name" value="PyrdxlP-dep_Trfase_small"/>
</dbReference>
<dbReference type="EMBL" id="PVWO01000074">
    <property type="protein sequence ID" value="PSB57490.1"/>
    <property type="molecule type" value="Genomic_DNA"/>
</dbReference>
<gene>
    <name evidence="8" type="ORF">C7B77_08230</name>
</gene>
<evidence type="ECO:0000256" key="3">
    <source>
        <dbReference type="ARBA" id="ARBA00022801"/>
    </source>
</evidence>
<evidence type="ECO:0000313" key="8">
    <source>
        <dbReference type="EMBL" id="PSB57490.1"/>
    </source>
</evidence>
<keyword evidence="2" id="KW-0662">Pyridine nucleotide biosynthesis</keyword>
<dbReference type="RefSeq" id="WP_106302664.1">
    <property type="nucleotide sequence ID" value="NZ_PVWO01000074.1"/>
</dbReference>
<dbReference type="PANTHER" id="PTHR14084">
    <property type="entry name" value="KYNURENINASE"/>
    <property type="match status" value="1"/>
</dbReference>
<dbReference type="PANTHER" id="PTHR14084:SF0">
    <property type="entry name" value="KYNURENINASE"/>
    <property type="match status" value="1"/>
</dbReference>
<dbReference type="GO" id="GO:0009435">
    <property type="term" value="P:NAD+ biosynthetic process"/>
    <property type="evidence" value="ECO:0007669"/>
    <property type="project" value="InterPro"/>
</dbReference>
<evidence type="ECO:0000259" key="7">
    <source>
        <dbReference type="Pfam" id="PF00266"/>
    </source>
</evidence>
<comment type="caution">
    <text evidence="8">The sequence shown here is derived from an EMBL/GenBank/DDBJ whole genome shotgun (WGS) entry which is preliminary data.</text>
</comment>
<proteinExistence type="inferred from homology"/>
<keyword evidence="9" id="KW-1185">Reference proteome</keyword>
<evidence type="ECO:0000256" key="5">
    <source>
        <dbReference type="RuleBase" id="RU004075"/>
    </source>
</evidence>
<evidence type="ECO:0000313" key="9">
    <source>
        <dbReference type="Proteomes" id="UP000238937"/>
    </source>
</evidence>
<evidence type="ECO:0000256" key="1">
    <source>
        <dbReference type="ARBA" id="ARBA00001933"/>
    </source>
</evidence>
<protein>
    <recommendedName>
        <fullName evidence="7">Aminotransferase class V domain-containing protein</fullName>
    </recommendedName>
</protein>
<dbReference type="PROSITE" id="PS00595">
    <property type="entry name" value="AA_TRANSFER_CLASS_5"/>
    <property type="match status" value="1"/>
</dbReference>
<dbReference type="GO" id="GO:0019441">
    <property type="term" value="P:L-tryptophan catabolic process to kynurenine"/>
    <property type="evidence" value="ECO:0007669"/>
    <property type="project" value="TreeGrafter"/>
</dbReference>
<dbReference type="InterPro" id="IPR010111">
    <property type="entry name" value="Kynureninase"/>
</dbReference>
<dbReference type="InterPro" id="IPR020578">
    <property type="entry name" value="Aminotrans_V_PyrdxlP_BS"/>
</dbReference>
<comment type="similarity">
    <text evidence="5">Belongs to the class-V pyridoxal-phosphate-dependent aminotransferase family.</text>
</comment>
<sequence>MQTFDFEALRTQFPLLEQRNYLATHSLGVLPQKAFLDIEAYTQSLYLGRRALPSWLERYEEMFVLIETLLNAPTGSIALAPSATAAQAAIAATIQPNAKRNRIIITDLDFPSCRYLWKSQVHRGFEITDIASVDGMQISSADIIAQLDERVAIVAVSLVSYLNSARLDIQPIIDAAHSVGAIVVLDAYQAVGTIPLDVTLLNVDVLVGGTHKWLCGGMGLAFAYVRPSLAARLDPVYPGWFAHLEPTTFATNFIPSTGARRFQQGTPSIEPIYTSRAGLRFAIDIGIEQIHQRNIELTTYLIDCADACGIPVNTPRSHHQRGGTVCLGVNRAEVVAQELAALGIDVDTRSSLGIRVSPHPCNTEQDCQQLIEAVANLESKVLV</sequence>
<keyword evidence="4" id="KW-0663">Pyridoxal phosphate</keyword>
<dbReference type="InterPro" id="IPR015421">
    <property type="entry name" value="PyrdxlP-dep_Trfase_major"/>
</dbReference>
<reference evidence="8 9" key="1">
    <citation type="submission" date="2018-03" db="EMBL/GenBank/DDBJ databases">
        <title>The ancient ancestry and fast evolution of plastids.</title>
        <authorList>
            <person name="Moore K.R."/>
            <person name="Magnabosco C."/>
            <person name="Momper L."/>
            <person name="Gold D.A."/>
            <person name="Bosak T."/>
            <person name="Fournier G.P."/>
        </authorList>
    </citation>
    <scope>NUCLEOTIDE SEQUENCE [LARGE SCALE GENOMIC DNA]</scope>
    <source>
        <strain evidence="8 9">CCALA 037</strain>
    </source>
</reference>
<accession>A0A2T1GIC7</accession>
<dbReference type="GO" id="GO:0030170">
    <property type="term" value="F:pyridoxal phosphate binding"/>
    <property type="evidence" value="ECO:0007669"/>
    <property type="project" value="InterPro"/>
</dbReference>
<evidence type="ECO:0000256" key="6">
    <source>
        <dbReference type="RuleBase" id="RU004504"/>
    </source>
</evidence>
<feature type="domain" description="Aminotransferase class V" evidence="7">
    <location>
        <begin position="58"/>
        <end position="348"/>
    </location>
</feature>
<dbReference type="InterPro" id="IPR000192">
    <property type="entry name" value="Aminotrans_V_dom"/>
</dbReference>
<name>A0A2T1GIC7_9CYAN</name>
<dbReference type="Pfam" id="PF00266">
    <property type="entry name" value="Aminotran_5"/>
    <property type="match status" value="1"/>
</dbReference>
<dbReference type="Gene3D" id="3.40.640.10">
    <property type="entry name" value="Type I PLP-dependent aspartate aminotransferase-like (Major domain)"/>
    <property type="match status" value="1"/>
</dbReference>
<dbReference type="GO" id="GO:0005737">
    <property type="term" value="C:cytoplasm"/>
    <property type="evidence" value="ECO:0007669"/>
    <property type="project" value="InterPro"/>
</dbReference>
<dbReference type="InterPro" id="IPR015424">
    <property type="entry name" value="PyrdxlP-dep_Trfase"/>
</dbReference>
<dbReference type="GO" id="GO:0043420">
    <property type="term" value="P:anthranilate metabolic process"/>
    <property type="evidence" value="ECO:0007669"/>
    <property type="project" value="TreeGrafter"/>
</dbReference>
<dbReference type="GO" id="GO:0030429">
    <property type="term" value="F:kynureninase activity"/>
    <property type="evidence" value="ECO:0007669"/>
    <property type="project" value="InterPro"/>
</dbReference>
<comment type="cofactor">
    <cofactor evidence="1 6">
        <name>pyridoxal 5'-phosphate</name>
        <dbReference type="ChEBI" id="CHEBI:597326"/>
    </cofactor>
</comment>
<dbReference type="Gene3D" id="3.90.1150.10">
    <property type="entry name" value="Aspartate Aminotransferase, domain 1"/>
    <property type="match status" value="1"/>
</dbReference>
<organism evidence="8 9">
    <name type="scientific">Chamaesiphon polymorphus CCALA 037</name>
    <dbReference type="NCBI Taxonomy" id="2107692"/>
    <lineage>
        <taxon>Bacteria</taxon>
        <taxon>Bacillati</taxon>
        <taxon>Cyanobacteriota</taxon>
        <taxon>Cyanophyceae</taxon>
        <taxon>Gomontiellales</taxon>
        <taxon>Chamaesiphonaceae</taxon>
        <taxon>Chamaesiphon</taxon>
    </lineage>
</organism>
<dbReference type="Proteomes" id="UP000238937">
    <property type="component" value="Unassembled WGS sequence"/>
</dbReference>
<keyword evidence="3" id="KW-0378">Hydrolase</keyword>
<evidence type="ECO:0000256" key="2">
    <source>
        <dbReference type="ARBA" id="ARBA00022642"/>
    </source>
</evidence>